<protein>
    <submittedName>
        <fullName evidence="1">Uncharacterized protein</fullName>
    </submittedName>
</protein>
<name>A0ABV9K5U8_9PORP</name>
<proteinExistence type="predicted"/>
<reference evidence="2" key="1">
    <citation type="journal article" date="2019" name="Int. J. Syst. Evol. Microbiol.">
        <title>The Global Catalogue of Microorganisms (GCM) 10K type strain sequencing project: providing services to taxonomists for standard genome sequencing and annotation.</title>
        <authorList>
            <consortium name="The Broad Institute Genomics Platform"/>
            <consortium name="The Broad Institute Genome Sequencing Center for Infectious Disease"/>
            <person name="Wu L."/>
            <person name="Ma J."/>
        </authorList>
    </citation>
    <scope>NUCLEOTIDE SEQUENCE [LARGE SCALE GENOMIC DNA]</scope>
    <source>
        <strain evidence="2">CGMCC 4.7357</strain>
    </source>
</reference>
<evidence type="ECO:0000313" key="2">
    <source>
        <dbReference type="Proteomes" id="UP001596020"/>
    </source>
</evidence>
<keyword evidence="2" id="KW-1185">Reference proteome</keyword>
<dbReference type="EMBL" id="JBHSGO010000038">
    <property type="protein sequence ID" value="MFC4665392.1"/>
    <property type="molecule type" value="Genomic_DNA"/>
</dbReference>
<dbReference type="Proteomes" id="UP001596020">
    <property type="component" value="Unassembled WGS sequence"/>
</dbReference>
<organism evidence="1 2">
    <name type="scientific">Falsiporphyromonas endometrii</name>
    <dbReference type="NCBI Taxonomy" id="1387297"/>
    <lineage>
        <taxon>Bacteria</taxon>
        <taxon>Pseudomonadati</taxon>
        <taxon>Bacteroidota</taxon>
        <taxon>Bacteroidia</taxon>
        <taxon>Bacteroidales</taxon>
        <taxon>Porphyromonadaceae</taxon>
        <taxon>Falsiporphyromonas</taxon>
    </lineage>
</organism>
<comment type="caution">
    <text evidence="1">The sequence shown here is derived from an EMBL/GenBank/DDBJ whole genome shotgun (WGS) entry which is preliminary data.</text>
</comment>
<evidence type="ECO:0000313" key="1">
    <source>
        <dbReference type="EMBL" id="MFC4665392.1"/>
    </source>
</evidence>
<dbReference type="RefSeq" id="WP_380077481.1">
    <property type="nucleotide sequence ID" value="NZ_JBHSGO010000038.1"/>
</dbReference>
<sequence length="89" mass="9795">MEISTLLTLLLMIISLGGSFLFAGEICLIGGEQIDESLSIKCDIKNRSSHWAVKLVLGEAYLLNTVIISNIQKANQTTLIQLQNIKYKG</sequence>
<accession>A0ABV9K5U8</accession>
<gene>
    <name evidence="1" type="ORF">ACFO3G_01995</name>
</gene>